<reference evidence="9 10" key="1">
    <citation type="journal article" date="2018" name="Gigascience">
        <title>Genomes of trombidid mites reveal novel predicted allergens and laterally-transferred genes associated with secondary metabolism.</title>
        <authorList>
            <person name="Dong X."/>
            <person name="Chaisiri K."/>
            <person name="Xia D."/>
            <person name="Armstrong S.D."/>
            <person name="Fang Y."/>
            <person name="Donnelly M.J."/>
            <person name="Kadowaki T."/>
            <person name="McGarry J.W."/>
            <person name="Darby A.C."/>
            <person name="Makepeace B.L."/>
        </authorList>
    </citation>
    <scope>NUCLEOTIDE SEQUENCE [LARGE SCALE GENOMIC DNA]</scope>
    <source>
        <strain evidence="9">UoL-WK</strain>
    </source>
</reference>
<dbReference type="PROSITE" id="PS50297">
    <property type="entry name" value="ANK_REP_REGION"/>
    <property type="match status" value="1"/>
</dbReference>
<sequence>MVANKPTIFNVIRNKDKTFIEKEIASKKYDLNVVDDYGYSPIFSAVHDENVFLTKLLIENGAAFKDKTRSKDIFCDPLHIAARRAFLSIVKLLVEREANVSAIDAVSKTPIWYAFLQYRHSLPILNPIVNKICLFLIDHGASFLESEAK</sequence>
<organism evidence="9 10">
    <name type="scientific">Dinothrombium tinctorium</name>
    <dbReference type="NCBI Taxonomy" id="1965070"/>
    <lineage>
        <taxon>Eukaryota</taxon>
        <taxon>Metazoa</taxon>
        <taxon>Ecdysozoa</taxon>
        <taxon>Arthropoda</taxon>
        <taxon>Chelicerata</taxon>
        <taxon>Arachnida</taxon>
        <taxon>Acari</taxon>
        <taxon>Acariformes</taxon>
        <taxon>Trombidiformes</taxon>
        <taxon>Prostigmata</taxon>
        <taxon>Anystina</taxon>
        <taxon>Parasitengona</taxon>
        <taxon>Trombidioidea</taxon>
        <taxon>Trombidiidae</taxon>
        <taxon>Dinothrombium</taxon>
    </lineage>
</organism>
<dbReference type="AlphaFoldDB" id="A0A443RAB5"/>
<dbReference type="Proteomes" id="UP000285301">
    <property type="component" value="Unassembled WGS sequence"/>
</dbReference>
<keyword evidence="6 8" id="KW-0040">ANK repeat</keyword>
<keyword evidence="7" id="KW-1053">Target membrane</keyword>
<evidence type="ECO:0000313" key="10">
    <source>
        <dbReference type="Proteomes" id="UP000285301"/>
    </source>
</evidence>
<dbReference type="GO" id="GO:0044231">
    <property type="term" value="C:host cell presynaptic membrane"/>
    <property type="evidence" value="ECO:0007669"/>
    <property type="project" value="UniProtKB-KW"/>
</dbReference>
<dbReference type="SMART" id="SM00248">
    <property type="entry name" value="ANK"/>
    <property type="match status" value="3"/>
</dbReference>
<dbReference type="Gene3D" id="1.25.40.20">
    <property type="entry name" value="Ankyrin repeat-containing domain"/>
    <property type="match status" value="1"/>
</dbReference>
<proteinExistence type="predicted"/>
<evidence type="ECO:0000256" key="2">
    <source>
        <dbReference type="ARBA" id="ARBA00022483"/>
    </source>
</evidence>
<comment type="caution">
    <text evidence="9">The sequence shown here is derived from an EMBL/GenBank/DDBJ whole genome shotgun (WGS) entry which is preliminary data.</text>
</comment>
<evidence type="ECO:0000256" key="4">
    <source>
        <dbReference type="ARBA" id="ARBA00022737"/>
    </source>
</evidence>
<evidence type="ECO:0000256" key="5">
    <source>
        <dbReference type="ARBA" id="ARBA00023028"/>
    </source>
</evidence>
<keyword evidence="5" id="KW-0528">Neurotoxin</keyword>
<comment type="subcellular location">
    <subcellularLocation>
        <location evidence="1">Target cell membrane</location>
    </subcellularLocation>
</comment>
<protein>
    <submittedName>
        <fullName evidence="9">Uncharacterized protein</fullName>
    </submittedName>
</protein>
<dbReference type="SUPFAM" id="SSF48403">
    <property type="entry name" value="Ankyrin repeat"/>
    <property type="match status" value="1"/>
</dbReference>
<keyword evidence="10" id="KW-1185">Reference proteome</keyword>
<keyword evidence="3" id="KW-1052">Target cell membrane</keyword>
<evidence type="ECO:0000256" key="6">
    <source>
        <dbReference type="ARBA" id="ARBA00023043"/>
    </source>
</evidence>
<feature type="repeat" description="ANK" evidence="8">
    <location>
        <begin position="77"/>
        <end position="105"/>
    </location>
</feature>
<keyword evidence="7" id="KW-0472">Membrane</keyword>
<dbReference type="EMBL" id="NCKU01001398">
    <property type="protein sequence ID" value="RWS12202.1"/>
    <property type="molecule type" value="Genomic_DNA"/>
</dbReference>
<dbReference type="OrthoDB" id="539213at2759"/>
<dbReference type="STRING" id="1965070.A0A443RAB5"/>
<name>A0A443RAB5_9ACAR</name>
<evidence type="ECO:0000256" key="1">
    <source>
        <dbReference type="ARBA" id="ARBA00004175"/>
    </source>
</evidence>
<accession>A0A443RAB5</accession>
<dbReference type="InterPro" id="IPR002110">
    <property type="entry name" value="Ankyrin_rpt"/>
</dbReference>
<evidence type="ECO:0000313" key="9">
    <source>
        <dbReference type="EMBL" id="RWS12202.1"/>
    </source>
</evidence>
<dbReference type="GO" id="GO:0044218">
    <property type="term" value="C:other organism cell membrane"/>
    <property type="evidence" value="ECO:0007669"/>
    <property type="project" value="UniProtKB-KW"/>
</dbReference>
<dbReference type="Pfam" id="PF12796">
    <property type="entry name" value="Ank_2"/>
    <property type="match status" value="1"/>
</dbReference>
<keyword evidence="5" id="KW-0800">Toxin</keyword>
<dbReference type="PANTHER" id="PTHR24126:SF14">
    <property type="entry name" value="ANK_REP_REGION DOMAIN-CONTAINING PROTEIN"/>
    <property type="match status" value="1"/>
</dbReference>
<dbReference type="PANTHER" id="PTHR24126">
    <property type="entry name" value="ANKYRIN REPEAT, PH AND SEC7 DOMAIN CONTAINING PROTEIN SECG-RELATED"/>
    <property type="match status" value="1"/>
</dbReference>
<dbReference type="PROSITE" id="PS50088">
    <property type="entry name" value="ANK_REPEAT"/>
    <property type="match status" value="1"/>
</dbReference>
<evidence type="ECO:0000256" key="8">
    <source>
        <dbReference type="PROSITE-ProRule" id="PRU00023"/>
    </source>
</evidence>
<evidence type="ECO:0000256" key="3">
    <source>
        <dbReference type="ARBA" id="ARBA00022537"/>
    </source>
</evidence>
<keyword evidence="4" id="KW-0677">Repeat</keyword>
<keyword evidence="2" id="KW-0268">Exocytosis</keyword>
<evidence type="ECO:0000256" key="7">
    <source>
        <dbReference type="ARBA" id="ARBA00023298"/>
    </source>
</evidence>
<keyword evidence="5" id="KW-0638">Presynaptic neurotoxin</keyword>
<dbReference type="GO" id="GO:0006887">
    <property type="term" value="P:exocytosis"/>
    <property type="evidence" value="ECO:0007669"/>
    <property type="project" value="UniProtKB-KW"/>
</dbReference>
<gene>
    <name evidence="9" type="ORF">B4U79_18016</name>
</gene>
<dbReference type="InterPro" id="IPR036770">
    <property type="entry name" value="Ankyrin_rpt-contain_sf"/>
</dbReference>